<feature type="compositionally biased region" description="Acidic residues" evidence="2">
    <location>
        <begin position="215"/>
        <end position="225"/>
    </location>
</feature>
<evidence type="ECO:0000256" key="1">
    <source>
        <dbReference type="SAM" id="Coils"/>
    </source>
</evidence>
<feature type="compositionally biased region" description="Acidic residues" evidence="2">
    <location>
        <begin position="249"/>
        <end position="277"/>
    </location>
</feature>
<feature type="region of interest" description="Disordered" evidence="2">
    <location>
        <begin position="188"/>
        <end position="289"/>
    </location>
</feature>
<comment type="caution">
    <text evidence="3">The sequence shown here is derived from an EMBL/GenBank/DDBJ whole genome shotgun (WGS) entry which is preliminary data.</text>
</comment>
<feature type="coiled-coil region" evidence="1">
    <location>
        <begin position="407"/>
        <end position="465"/>
    </location>
</feature>
<dbReference type="EMBL" id="WVTA01000014">
    <property type="protein sequence ID" value="KAK3202105.1"/>
    <property type="molecule type" value="Genomic_DNA"/>
</dbReference>
<evidence type="ECO:0000256" key="2">
    <source>
        <dbReference type="SAM" id="MobiDB-lite"/>
    </source>
</evidence>
<accession>A0AAN6LTS2</accession>
<sequence>MAPTTNPDSSTILTPSAAAALLTSAQKAHLHAVASCLHTIYKTLVKMHFIDEDALITGPHTPSPSLLEKYRELKLDPTIIYLYSIMPYIDPDLTSARDFFQGGELFNPLNEQDVEQGRDPRYLDPEEGFYNQNGEYMYPWFTPLSGCGNHASCIVYDARGERIWVVDQIEGCTTDPFFAKDWYGDVEEEKEESNWGESDDGGWSAEGEGAKSGEDFDDEESDEESGGGSEFWSDDEGLTKEEVEQMLLDQDEDVNMEDEDEDEEEEEEEEEESEEDEKGDKTENENSLMMLSERSAIDVLCDINRWYIELKELPGQGEHNGWLDPKLLRPLYRKHGWPDIFDSRAFDIGMIFISSDKSAQYGAEEPLRKVDCYKSWLEYSDRDIRRYTQEIADADTPAAEWEARMQLWKAEERHQRNKKDLKNAQEKAARLCPGGIAQRDEDLPLWRLENLRVETKNKRREVERNDKMPDEFVGQTEKILAWERKCRKDQEALELYEAAYETAKADAERMCPSKTFQSATGIEGLGRKDTYWWIETQKELIVYFLEQIKEAQEFGERVPEEAPDTRNAVKDLIEGHEKSIERARTDQVRYEKWLEEHGNETDM</sequence>
<organism evidence="3 4">
    <name type="scientific">Pseudopithomyces chartarum</name>
    <dbReference type="NCBI Taxonomy" id="1892770"/>
    <lineage>
        <taxon>Eukaryota</taxon>
        <taxon>Fungi</taxon>
        <taxon>Dikarya</taxon>
        <taxon>Ascomycota</taxon>
        <taxon>Pezizomycotina</taxon>
        <taxon>Dothideomycetes</taxon>
        <taxon>Pleosporomycetidae</taxon>
        <taxon>Pleosporales</taxon>
        <taxon>Massarineae</taxon>
        <taxon>Didymosphaeriaceae</taxon>
        <taxon>Pseudopithomyces</taxon>
    </lineage>
</organism>
<dbReference type="AlphaFoldDB" id="A0AAN6LTS2"/>
<proteinExistence type="predicted"/>
<reference evidence="3 4" key="1">
    <citation type="submission" date="2021-02" db="EMBL/GenBank/DDBJ databases">
        <title>Genome assembly of Pseudopithomyces chartarum.</title>
        <authorList>
            <person name="Jauregui R."/>
            <person name="Singh J."/>
            <person name="Voisey C."/>
        </authorList>
    </citation>
    <scope>NUCLEOTIDE SEQUENCE [LARGE SCALE GENOMIC DNA]</scope>
    <source>
        <strain evidence="3 4">AGR01</strain>
    </source>
</reference>
<name>A0AAN6LTS2_9PLEO</name>
<gene>
    <name evidence="3" type="ORF">GRF29_161g186992</name>
</gene>
<keyword evidence="4" id="KW-1185">Reference proteome</keyword>
<keyword evidence="1" id="KW-0175">Coiled coil</keyword>
<evidence type="ECO:0000313" key="3">
    <source>
        <dbReference type="EMBL" id="KAK3202105.1"/>
    </source>
</evidence>
<evidence type="ECO:0000313" key="4">
    <source>
        <dbReference type="Proteomes" id="UP001280581"/>
    </source>
</evidence>
<protein>
    <submittedName>
        <fullName evidence="3">Uncharacterized protein</fullName>
    </submittedName>
</protein>
<dbReference type="Proteomes" id="UP001280581">
    <property type="component" value="Unassembled WGS sequence"/>
</dbReference>